<sequence length="239" mass="26801">MKKVGKAEDRTAIQTYADFPGKDVSAAIVWPGNIKIEPPIVDINSKRNSKHSVLHNHILQAVLQPEKTTWLVTLARGICLHFLRKTMYGDLSSISASGAFGSQSWSLSSSLFDGSSSHGGQTIQATAWDLVIITANAGGQIRVYLNFGLPLKVVRKLAVKENSMKRREGKRRILRLGYLTEFDQLDKCPKEEKISKFEEYEGIDLQNDSYWIRDSDGARGIFCTPFLQFEKTAMKGFKE</sequence>
<dbReference type="Gramene" id="OE9A030749T1">
    <property type="protein sequence ID" value="OE9A030749C1"/>
    <property type="gene ID" value="OE9A030749"/>
</dbReference>
<keyword evidence="2" id="KW-0677">Repeat</keyword>
<protein>
    <submittedName>
        <fullName evidence="3">Uncharacterized protein</fullName>
    </submittedName>
</protein>
<dbReference type="PANTHER" id="PTHR14221">
    <property type="entry name" value="WD REPEAT DOMAIN 44"/>
    <property type="match status" value="1"/>
</dbReference>
<name>A0A8S0V1Z4_OLEEU</name>
<dbReference type="PANTHER" id="PTHR14221:SF41">
    <property type="entry name" value="TRANSDUCIN_WD40 REPEAT-LIKE SUPERFAMILY PROTEIN"/>
    <property type="match status" value="1"/>
</dbReference>
<accession>A0A8S0V1Z4</accession>
<dbReference type="EMBL" id="CACTIH010009107">
    <property type="protein sequence ID" value="CAA3024400.1"/>
    <property type="molecule type" value="Genomic_DNA"/>
</dbReference>
<evidence type="ECO:0000313" key="4">
    <source>
        <dbReference type="Proteomes" id="UP000594638"/>
    </source>
</evidence>
<evidence type="ECO:0000256" key="2">
    <source>
        <dbReference type="ARBA" id="ARBA00022737"/>
    </source>
</evidence>
<evidence type="ECO:0000256" key="1">
    <source>
        <dbReference type="ARBA" id="ARBA00022574"/>
    </source>
</evidence>
<comment type="caution">
    <text evidence="3">The sequence shown here is derived from an EMBL/GenBank/DDBJ whole genome shotgun (WGS) entry which is preliminary data.</text>
</comment>
<evidence type="ECO:0000313" key="3">
    <source>
        <dbReference type="EMBL" id="CAA3024400.1"/>
    </source>
</evidence>
<keyword evidence="4" id="KW-1185">Reference proteome</keyword>
<dbReference type="AlphaFoldDB" id="A0A8S0V1Z4"/>
<proteinExistence type="predicted"/>
<gene>
    <name evidence="3" type="ORF">OLEA9_A030749</name>
</gene>
<dbReference type="Proteomes" id="UP000594638">
    <property type="component" value="Unassembled WGS sequence"/>
</dbReference>
<keyword evidence="1" id="KW-0853">WD repeat</keyword>
<dbReference type="OrthoDB" id="1938258at2759"/>
<organism evidence="3 4">
    <name type="scientific">Olea europaea subsp. europaea</name>
    <dbReference type="NCBI Taxonomy" id="158383"/>
    <lineage>
        <taxon>Eukaryota</taxon>
        <taxon>Viridiplantae</taxon>
        <taxon>Streptophyta</taxon>
        <taxon>Embryophyta</taxon>
        <taxon>Tracheophyta</taxon>
        <taxon>Spermatophyta</taxon>
        <taxon>Magnoliopsida</taxon>
        <taxon>eudicotyledons</taxon>
        <taxon>Gunneridae</taxon>
        <taxon>Pentapetalae</taxon>
        <taxon>asterids</taxon>
        <taxon>lamiids</taxon>
        <taxon>Lamiales</taxon>
        <taxon>Oleaceae</taxon>
        <taxon>Oleeae</taxon>
        <taxon>Olea</taxon>
    </lineage>
</organism>
<dbReference type="InterPro" id="IPR040324">
    <property type="entry name" value="WDR44/Dgr2"/>
</dbReference>
<reference evidence="3 4" key="1">
    <citation type="submission" date="2019-12" db="EMBL/GenBank/DDBJ databases">
        <authorList>
            <person name="Alioto T."/>
            <person name="Alioto T."/>
            <person name="Gomez Garrido J."/>
        </authorList>
    </citation>
    <scope>NUCLEOTIDE SEQUENCE [LARGE SCALE GENOMIC DNA]</scope>
</reference>